<proteinExistence type="predicted"/>
<name>A0A5J5J2S0_9MICO</name>
<gene>
    <name evidence="1" type="ORF">F6B43_00280</name>
</gene>
<dbReference type="RefSeq" id="WP_150446986.1">
    <property type="nucleotide sequence ID" value="NZ_VYSA01000001.1"/>
</dbReference>
<dbReference type="AlphaFoldDB" id="A0A5J5J2S0"/>
<sequence>MAKFKNVSPLGALDIDVLGLRGVKSGEEFEVPDELASMFVGQVGTFEGVEVPPAVVAEWDAYMSDGEAVEPVAIAEPDQSKTRKKGAGE</sequence>
<comment type="caution">
    <text evidence="1">The sequence shown here is derived from an EMBL/GenBank/DDBJ whole genome shotgun (WGS) entry which is preliminary data.</text>
</comment>
<dbReference type="OrthoDB" id="5150262at2"/>
<accession>A0A5J5J2S0</accession>
<dbReference type="EMBL" id="VYSA01000001">
    <property type="protein sequence ID" value="KAA9110182.1"/>
    <property type="molecule type" value="Genomic_DNA"/>
</dbReference>
<organism evidence="1 2">
    <name type="scientific">Microbacterium rhizomatis</name>
    <dbReference type="NCBI Taxonomy" id="1631477"/>
    <lineage>
        <taxon>Bacteria</taxon>
        <taxon>Bacillati</taxon>
        <taxon>Actinomycetota</taxon>
        <taxon>Actinomycetes</taxon>
        <taxon>Micrococcales</taxon>
        <taxon>Microbacteriaceae</taxon>
        <taxon>Microbacterium</taxon>
    </lineage>
</organism>
<evidence type="ECO:0000313" key="1">
    <source>
        <dbReference type="EMBL" id="KAA9110182.1"/>
    </source>
</evidence>
<dbReference type="Proteomes" id="UP000325827">
    <property type="component" value="Unassembled WGS sequence"/>
</dbReference>
<protein>
    <submittedName>
        <fullName evidence="1">Uncharacterized protein</fullName>
    </submittedName>
</protein>
<keyword evidence="2" id="KW-1185">Reference proteome</keyword>
<evidence type="ECO:0000313" key="2">
    <source>
        <dbReference type="Proteomes" id="UP000325827"/>
    </source>
</evidence>
<reference evidence="2" key="1">
    <citation type="submission" date="2019-09" db="EMBL/GenBank/DDBJ databases">
        <title>Mumia zhuanghuii sp. nov. isolated from the intestinal contents of plateau pika (Ochotona curzoniae) in the Qinghai-Tibet plateau of China.</title>
        <authorList>
            <person name="Tian Z."/>
        </authorList>
    </citation>
    <scope>NUCLEOTIDE SEQUENCE [LARGE SCALE GENOMIC DNA]</scope>
    <source>
        <strain evidence="2">JCM 30598</strain>
    </source>
</reference>